<accession>A0A8H5GEF3</accession>
<evidence type="ECO:0000256" key="1">
    <source>
        <dbReference type="SAM" id="MobiDB-lite"/>
    </source>
</evidence>
<protein>
    <submittedName>
        <fullName evidence="2">Uncharacterized protein</fullName>
    </submittedName>
</protein>
<feature type="compositionally biased region" description="Low complexity" evidence="1">
    <location>
        <begin position="34"/>
        <end position="49"/>
    </location>
</feature>
<dbReference type="Proteomes" id="UP000559027">
    <property type="component" value="Unassembled WGS sequence"/>
</dbReference>
<sequence length="461" mass="50965">MASSGSSTLESLCPQILKTPVRLSDTHHWKHHASSQAASSRSNTQSTNALGLKSSAHPRTPTANLELNGNQGPITMQTCIAVRDATPHRFQIIPLREAKSRQNLSEPLPSDTRDQKSRTQSPSLADWSSPSIQPFPPVARPRPNLSSLSVQSGGQCSIIPNMSATIGNICVSQTQTHEVKCEENSGGGPGHLKLHMHPTPSITSRAAHTQYEYRPASLSRVRKPRTSSLDSVPDLIHEQSKQLSKEAKIRAPNDCHTCHVVSNKTKGRAWSEDLTHHHRKTSGNCVYERPVPLWSQDDSTWRATKRHAIYSDTLVLPLFSSTLDLVGPRRTSVAPTLRNSQVSPEHSCRHYTKPYYLKTASDHPASTLSSGPVYSSQSEKDVPPQELSVTSRPLTEPPVYPSVPRLQLSRKQCDLSTFRASVVSTLGHEWPLKHSNLILELLIQLDQAIDEWNKLGSHYTI</sequence>
<feature type="compositionally biased region" description="Polar residues" evidence="1">
    <location>
        <begin position="364"/>
        <end position="377"/>
    </location>
</feature>
<comment type="caution">
    <text evidence="2">The sequence shown here is derived from an EMBL/GenBank/DDBJ whole genome shotgun (WGS) entry which is preliminary data.</text>
</comment>
<evidence type="ECO:0000313" key="2">
    <source>
        <dbReference type="EMBL" id="KAF5363529.1"/>
    </source>
</evidence>
<dbReference type="AlphaFoldDB" id="A0A8H5GEF3"/>
<evidence type="ECO:0000313" key="3">
    <source>
        <dbReference type="Proteomes" id="UP000559027"/>
    </source>
</evidence>
<feature type="region of interest" description="Disordered" evidence="1">
    <location>
        <begin position="362"/>
        <end position="396"/>
    </location>
</feature>
<feature type="region of interest" description="Disordered" evidence="1">
    <location>
        <begin position="25"/>
        <end position="71"/>
    </location>
</feature>
<dbReference type="OrthoDB" id="2984700at2759"/>
<dbReference type="EMBL" id="JAACJO010000001">
    <property type="protein sequence ID" value="KAF5363529.1"/>
    <property type="molecule type" value="Genomic_DNA"/>
</dbReference>
<reference evidence="2 3" key="1">
    <citation type="journal article" date="2020" name="ISME J.">
        <title>Uncovering the hidden diversity of litter-decomposition mechanisms in mushroom-forming fungi.</title>
        <authorList>
            <person name="Floudas D."/>
            <person name="Bentzer J."/>
            <person name="Ahren D."/>
            <person name="Johansson T."/>
            <person name="Persson P."/>
            <person name="Tunlid A."/>
        </authorList>
    </citation>
    <scope>NUCLEOTIDE SEQUENCE [LARGE SCALE GENOMIC DNA]</scope>
    <source>
        <strain evidence="2 3">CBS 146.42</strain>
    </source>
</reference>
<gene>
    <name evidence="2" type="ORF">D9756_000563</name>
</gene>
<keyword evidence="3" id="KW-1185">Reference proteome</keyword>
<feature type="compositionally biased region" description="Polar residues" evidence="1">
    <location>
        <begin position="61"/>
        <end position="71"/>
    </location>
</feature>
<feature type="compositionally biased region" description="Polar residues" evidence="1">
    <location>
        <begin position="118"/>
        <end position="132"/>
    </location>
</feature>
<proteinExistence type="predicted"/>
<name>A0A8H5GEF3_9AGAR</name>
<organism evidence="2 3">
    <name type="scientific">Leucocoprinus leucothites</name>
    <dbReference type="NCBI Taxonomy" id="201217"/>
    <lineage>
        <taxon>Eukaryota</taxon>
        <taxon>Fungi</taxon>
        <taxon>Dikarya</taxon>
        <taxon>Basidiomycota</taxon>
        <taxon>Agaricomycotina</taxon>
        <taxon>Agaricomycetes</taxon>
        <taxon>Agaricomycetidae</taxon>
        <taxon>Agaricales</taxon>
        <taxon>Agaricineae</taxon>
        <taxon>Agaricaceae</taxon>
        <taxon>Leucocoprinus</taxon>
    </lineage>
</organism>
<feature type="region of interest" description="Disordered" evidence="1">
    <location>
        <begin position="93"/>
        <end position="152"/>
    </location>
</feature>